<gene>
    <name evidence="2" type="ORF">P7I32_11645</name>
</gene>
<sequence length="222" mass="23592">MKKHQLNYYFLRLFFSITLGFSLKKVKEEMKMNKKAVMLSLVGMGLGMAPTAAAAAEANPTASMTSQATLTIEQGILSLDQVSNFNFGTSSIQEIATDEQVIQTTSNEVTSITDYRGPNQAGWQLTAQLSKMTNASDNELVNAKVTLNGTTASGDATLVSGTELMVGATDPTLIASANGTTGLATNDFNFSNASLTVPKQNVNSGTYSGTITWTLSNTYQAE</sequence>
<reference evidence="2" key="1">
    <citation type="submission" date="2023-03" db="EMBL/GenBank/DDBJ databases">
        <authorList>
            <person name="Shen W."/>
            <person name="Cai J."/>
        </authorList>
    </citation>
    <scope>NUCLEOTIDE SEQUENCE</scope>
    <source>
        <strain evidence="2">K72-2</strain>
    </source>
</reference>
<protein>
    <submittedName>
        <fullName evidence="2">WxL domain-containing protein</fullName>
    </submittedName>
</protein>
<dbReference type="Proteomes" id="UP001268896">
    <property type="component" value="Unassembled WGS sequence"/>
</dbReference>
<name>A0AAW8URJ9_ENTCA</name>
<dbReference type="RefSeq" id="WP_311904217.1">
    <property type="nucleotide sequence ID" value="NZ_JARQDV010000006.1"/>
</dbReference>
<dbReference type="Pfam" id="PF13731">
    <property type="entry name" value="WxL"/>
    <property type="match status" value="1"/>
</dbReference>
<proteinExistence type="predicted"/>
<evidence type="ECO:0000313" key="3">
    <source>
        <dbReference type="Proteomes" id="UP001268896"/>
    </source>
</evidence>
<organism evidence="2 3">
    <name type="scientific">Enterococcus casseliflavus</name>
    <name type="common">Enterococcus flavescens</name>
    <dbReference type="NCBI Taxonomy" id="37734"/>
    <lineage>
        <taxon>Bacteria</taxon>
        <taxon>Bacillati</taxon>
        <taxon>Bacillota</taxon>
        <taxon>Bacilli</taxon>
        <taxon>Lactobacillales</taxon>
        <taxon>Enterococcaceae</taxon>
        <taxon>Enterococcus</taxon>
    </lineage>
</organism>
<accession>A0AAW8URJ9</accession>
<dbReference type="AlphaFoldDB" id="A0AAW8URJ9"/>
<evidence type="ECO:0000259" key="1">
    <source>
        <dbReference type="Pfam" id="PF13731"/>
    </source>
</evidence>
<dbReference type="InterPro" id="IPR027994">
    <property type="entry name" value="WxL_dom"/>
</dbReference>
<feature type="domain" description="WxL" evidence="1">
    <location>
        <begin position="67"/>
        <end position="218"/>
    </location>
</feature>
<evidence type="ECO:0000313" key="2">
    <source>
        <dbReference type="EMBL" id="MDT2965268.1"/>
    </source>
</evidence>
<dbReference type="EMBL" id="JARQDV010000006">
    <property type="protein sequence ID" value="MDT2965268.1"/>
    <property type="molecule type" value="Genomic_DNA"/>
</dbReference>
<comment type="caution">
    <text evidence="2">The sequence shown here is derived from an EMBL/GenBank/DDBJ whole genome shotgun (WGS) entry which is preliminary data.</text>
</comment>